<dbReference type="PROSITE" id="PS51192">
    <property type="entry name" value="HELICASE_ATP_BIND_1"/>
    <property type="match status" value="1"/>
</dbReference>
<evidence type="ECO:0000259" key="14">
    <source>
        <dbReference type="PROSITE" id="PS51192"/>
    </source>
</evidence>
<dbReference type="CDD" id="cd18039">
    <property type="entry name" value="DEXXQc_UPF1"/>
    <property type="match status" value="1"/>
</dbReference>
<dbReference type="GO" id="GO:0003678">
    <property type="term" value="F:DNA helicase activity"/>
    <property type="evidence" value="ECO:0007669"/>
    <property type="project" value="UniProtKB-EC"/>
</dbReference>
<feature type="compositionally biased region" description="Polar residues" evidence="13">
    <location>
        <begin position="1198"/>
        <end position="1216"/>
    </location>
</feature>
<evidence type="ECO:0000256" key="10">
    <source>
        <dbReference type="ARBA" id="ARBA00022840"/>
    </source>
</evidence>
<keyword evidence="17" id="KW-1185">Reference proteome</keyword>
<reference evidence="16 17" key="1">
    <citation type="journal article" date="2014" name="Nat. Commun.">
        <title>Klebsormidium flaccidum genome reveals primary factors for plant terrestrial adaptation.</title>
        <authorList>
            <person name="Hori K."/>
            <person name="Maruyama F."/>
            <person name="Fujisawa T."/>
            <person name="Togashi T."/>
            <person name="Yamamoto N."/>
            <person name="Seo M."/>
            <person name="Sato S."/>
            <person name="Yamada T."/>
            <person name="Mori H."/>
            <person name="Tajima N."/>
            <person name="Moriyama T."/>
            <person name="Ikeuchi M."/>
            <person name="Watanabe M."/>
            <person name="Wada H."/>
            <person name="Kobayashi K."/>
            <person name="Saito M."/>
            <person name="Masuda T."/>
            <person name="Sasaki-Sekimoto Y."/>
            <person name="Mashiguchi K."/>
            <person name="Awai K."/>
            <person name="Shimojima M."/>
            <person name="Masuda S."/>
            <person name="Iwai M."/>
            <person name="Nobusawa T."/>
            <person name="Narise T."/>
            <person name="Kondo S."/>
            <person name="Saito H."/>
            <person name="Sato R."/>
            <person name="Murakawa M."/>
            <person name="Ihara Y."/>
            <person name="Oshima-Yamada Y."/>
            <person name="Ohtaka K."/>
            <person name="Satoh M."/>
            <person name="Sonobe K."/>
            <person name="Ishii M."/>
            <person name="Ohtani R."/>
            <person name="Kanamori-Sato M."/>
            <person name="Honoki R."/>
            <person name="Miyazaki D."/>
            <person name="Mochizuki H."/>
            <person name="Umetsu J."/>
            <person name="Higashi K."/>
            <person name="Shibata D."/>
            <person name="Kamiya Y."/>
            <person name="Sato N."/>
            <person name="Nakamura Y."/>
            <person name="Tabata S."/>
            <person name="Ida S."/>
            <person name="Kurokawa K."/>
            <person name="Ohta H."/>
        </authorList>
    </citation>
    <scope>NUCLEOTIDE SEQUENCE [LARGE SCALE GENOMIC DNA]</scope>
    <source>
        <strain evidence="16 17">NIES-2285</strain>
    </source>
</reference>
<comment type="caution">
    <text evidence="12">Lacks conserved residue(s) required for the propagation of feature annotation.</text>
</comment>
<evidence type="ECO:0000256" key="4">
    <source>
        <dbReference type="ARBA" id="ARBA00022723"/>
    </source>
</evidence>
<feature type="compositionally biased region" description="Polar residues" evidence="13">
    <location>
        <begin position="1177"/>
        <end position="1191"/>
    </location>
</feature>
<feature type="region of interest" description="C4" evidence="12">
    <location>
        <begin position="200"/>
        <end position="230"/>
    </location>
</feature>
<organism evidence="16 17">
    <name type="scientific">Klebsormidium nitens</name>
    <name type="common">Green alga</name>
    <name type="synonym">Ulothrix nitens</name>
    <dbReference type="NCBI Taxonomy" id="105231"/>
    <lineage>
        <taxon>Eukaryota</taxon>
        <taxon>Viridiplantae</taxon>
        <taxon>Streptophyta</taxon>
        <taxon>Klebsormidiophyceae</taxon>
        <taxon>Klebsormidiales</taxon>
        <taxon>Klebsormidiaceae</taxon>
        <taxon>Klebsormidium</taxon>
    </lineage>
</organism>
<dbReference type="FunFam" id="2.40.30.230:FF:000002">
    <property type="entry name" value="regulator of nonsense transcripts 1 homolog"/>
    <property type="match status" value="1"/>
</dbReference>
<proteinExistence type="inferred from homology"/>
<evidence type="ECO:0000256" key="7">
    <source>
        <dbReference type="ARBA" id="ARBA00022801"/>
    </source>
</evidence>
<evidence type="ECO:0000256" key="11">
    <source>
        <dbReference type="ARBA" id="ARBA00048432"/>
    </source>
</evidence>
<dbReference type="Pfam" id="PF04851">
    <property type="entry name" value="ResIII"/>
    <property type="match status" value="1"/>
</dbReference>
<evidence type="ECO:0000313" key="16">
    <source>
        <dbReference type="EMBL" id="GAQ80000.1"/>
    </source>
</evidence>
<dbReference type="InterPro" id="IPR045055">
    <property type="entry name" value="DNA2/NAM7-like"/>
</dbReference>
<dbReference type="InterPro" id="IPR041679">
    <property type="entry name" value="DNA2/NAM7-like_C"/>
</dbReference>
<comment type="catalytic activity">
    <reaction evidence="11">
        <text>ATP + H2O = ADP + phosphate + H(+)</text>
        <dbReference type="Rhea" id="RHEA:13065"/>
        <dbReference type="ChEBI" id="CHEBI:15377"/>
        <dbReference type="ChEBI" id="CHEBI:15378"/>
        <dbReference type="ChEBI" id="CHEBI:30616"/>
        <dbReference type="ChEBI" id="CHEBI:43474"/>
        <dbReference type="ChEBI" id="CHEBI:456216"/>
        <dbReference type="EC" id="3.6.4.12"/>
    </reaction>
    <physiologicalReaction direction="left-to-right" evidence="11">
        <dbReference type="Rhea" id="RHEA:13066"/>
    </physiologicalReaction>
</comment>
<keyword evidence="7" id="KW-0378">Hydrolase</keyword>
<evidence type="ECO:0000256" key="2">
    <source>
        <dbReference type="ARBA" id="ARBA00007913"/>
    </source>
</evidence>
<evidence type="ECO:0000256" key="13">
    <source>
        <dbReference type="SAM" id="MobiDB-lite"/>
    </source>
</evidence>
<evidence type="ECO:0000256" key="5">
    <source>
        <dbReference type="ARBA" id="ARBA00022741"/>
    </source>
</evidence>
<dbReference type="OMA" id="LEFNTHG"/>
<comment type="similarity">
    <text evidence="2">Belongs to the DNA2/NAM7 helicase family.</text>
</comment>
<feature type="region of interest" description="Disordered" evidence="13">
    <location>
        <begin position="946"/>
        <end position="975"/>
    </location>
</feature>
<name>A0A1Y1HMY9_KLENI</name>
<accession>A0A1Y1HMY9</accession>
<keyword evidence="8" id="KW-0347">Helicase</keyword>
<keyword evidence="10" id="KW-0067">ATP-binding</keyword>
<dbReference type="Pfam" id="PF13087">
    <property type="entry name" value="AAA_12"/>
    <property type="match status" value="1"/>
</dbReference>
<evidence type="ECO:0000256" key="3">
    <source>
        <dbReference type="ARBA" id="ARBA00022490"/>
    </source>
</evidence>
<dbReference type="PANTHER" id="PTHR10887:SF364">
    <property type="entry name" value="REGULATOR OF NONSENSE TRANSCRIPTS 1"/>
    <property type="match status" value="1"/>
</dbReference>
<dbReference type="CDD" id="cd18808">
    <property type="entry name" value="SF1_C_Upf1"/>
    <property type="match status" value="1"/>
</dbReference>
<dbReference type="GO" id="GO:0003677">
    <property type="term" value="F:DNA binding"/>
    <property type="evidence" value="ECO:0007669"/>
    <property type="project" value="InterPro"/>
</dbReference>
<dbReference type="GO" id="GO:0003724">
    <property type="term" value="F:RNA helicase activity"/>
    <property type="evidence" value="ECO:0000318"/>
    <property type="project" value="GO_Central"/>
</dbReference>
<keyword evidence="3" id="KW-0963">Cytoplasm</keyword>
<feature type="compositionally biased region" description="Polar residues" evidence="13">
    <location>
        <begin position="46"/>
        <end position="57"/>
    </location>
</feature>
<dbReference type="Gene3D" id="6.10.140.1240">
    <property type="match status" value="1"/>
</dbReference>
<dbReference type="FunFam" id="3.40.50.300:FF:000097">
    <property type="entry name" value="Regulator of nonsense transcripts 1"/>
    <property type="match status" value="1"/>
</dbReference>
<dbReference type="Gene3D" id="2.40.30.230">
    <property type="match status" value="1"/>
</dbReference>
<dbReference type="InterPro" id="IPR018999">
    <property type="entry name" value="UPF1_CH/ZBD"/>
</dbReference>
<dbReference type="GO" id="GO:0008270">
    <property type="term" value="F:zinc ion binding"/>
    <property type="evidence" value="ECO:0007669"/>
    <property type="project" value="UniProtKB-UniRule"/>
</dbReference>
<evidence type="ECO:0000256" key="12">
    <source>
        <dbReference type="PROSITE-ProRule" id="PRU01341"/>
    </source>
</evidence>
<dbReference type="PROSITE" id="PS51997">
    <property type="entry name" value="UPF1_CH_RICH"/>
    <property type="match status" value="1"/>
</dbReference>
<dbReference type="InterPro" id="IPR041677">
    <property type="entry name" value="DNA2/NAM7_AAA_11"/>
</dbReference>
<feature type="region of interest" description="Disordered" evidence="13">
    <location>
        <begin position="40"/>
        <end position="128"/>
    </location>
</feature>
<dbReference type="Pfam" id="PF09416">
    <property type="entry name" value="UPF1_Zn_bind"/>
    <property type="match status" value="1"/>
</dbReference>
<dbReference type="CDD" id="cd21400">
    <property type="entry name" value="ZBD_UPF1-like"/>
    <property type="match status" value="1"/>
</dbReference>
<evidence type="ECO:0000259" key="15">
    <source>
        <dbReference type="PROSITE" id="PS51997"/>
    </source>
</evidence>
<dbReference type="EMBL" id="DF236993">
    <property type="protein sequence ID" value="GAQ80000.1"/>
    <property type="molecule type" value="Genomic_DNA"/>
</dbReference>
<dbReference type="PANTHER" id="PTHR10887">
    <property type="entry name" value="DNA2/NAM7 HELICASE FAMILY"/>
    <property type="match status" value="1"/>
</dbReference>
<feature type="domain" description="Upf1" evidence="15">
    <location>
        <begin position="130"/>
        <end position="289"/>
    </location>
</feature>
<dbReference type="Proteomes" id="UP000054558">
    <property type="component" value="Unassembled WGS sequence"/>
</dbReference>
<evidence type="ECO:0000313" key="17">
    <source>
        <dbReference type="Proteomes" id="UP000054558"/>
    </source>
</evidence>
<dbReference type="InterPro" id="IPR006935">
    <property type="entry name" value="Helicase/UvrB_N"/>
</dbReference>
<dbReference type="GO" id="GO:0005737">
    <property type="term" value="C:cytoplasm"/>
    <property type="evidence" value="ECO:0000318"/>
    <property type="project" value="GO_Central"/>
</dbReference>
<comment type="subcellular location">
    <subcellularLocation>
        <location evidence="1">Cytoplasm</location>
    </subcellularLocation>
</comment>
<dbReference type="GO" id="GO:0000184">
    <property type="term" value="P:nuclear-transcribed mRNA catabolic process, nonsense-mediated decay"/>
    <property type="evidence" value="ECO:0000318"/>
    <property type="project" value="GO_Central"/>
</dbReference>
<dbReference type="AlphaFoldDB" id="A0A1Y1HMY9"/>
<evidence type="ECO:0000256" key="1">
    <source>
        <dbReference type="ARBA" id="ARBA00004496"/>
    </source>
</evidence>
<gene>
    <name evidence="16" type="ORF">KFL_000440020</name>
</gene>
<protein>
    <submittedName>
        <fullName evidence="16">Regulator of nonsense transcripts 1</fullName>
    </submittedName>
</protein>
<dbReference type="GO" id="GO:0003723">
    <property type="term" value="F:RNA binding"/>
    <property type="evidence" value="ECO:0000318"/>
    <property type="project" value="GO_Central"/>
</dbReference>
<dbReference type="Pfam" id="PF18141">
    <property type="entry name" value="UPF1_1B_dom"/>
    <property type="match status" value="1"/>
</dbReference>
<dbReference type="CDD" id="cd21407">
    <property type="entry name" value="1B_UPF1-like"/>
    <property type="match status" value="1"/>
</dbReference>
<dbReference type="InterPro" id="IPR047187">
    <property type="entry name" value="SF1_C_Upf1"/>
</dbReference>
<feature type="domain" description="Helicase ATP-binding" evidence="14">
    <location>
        <begin position="495"/>
        <end position="608"/>
    </location>
</feature>
<evidence type="ECO:0000256" key="6">
    <source>
        <dbReference type="ARBA" id="ARBA00022771"/>
    </source>
</evidence>
<dbReference type="OrthoDB" id="6513042at2759"/>
<dbReference type="SUPFAM" id="SSF52540">
    <property type="entry name" value="P-loop containing nucleoside triphosphate hydrolases"/>
    <property type="match status" value="1"/>
</dbReference>
<dbReference type="STRING" id="105231.A0A1Y1HMY9"/>
<sequence length="1242" mass="136452">MADPYSPRSQAGTDQPEVLQSYFDPSNDLATQADAYSFLDFDDPGASSSYPQFTDPLSQYEGLVPDPWSDDLVAPPKLREEVTNQKPHLSQKSEVSGGEEGHKNADGLVGGVKDLSLEDHPEDDGDYDTRKDLPEYACKYCGIHNAACVVRCNAPNCKKWFCNSRGNTSGSHIISHLVRAKHKEVSLHKDSPLGETMLECYNCGCRNVFLLGFIAAKSDSVVVLLCREPCLSVNSLKDMNWDLAQWEPLVSDRCFLQWLVKVPSDQEQLRARQISAQQINKIEELWKTNPEASLEDLEKPGVDDEPQPVALRYEDAYQYQNVFGPLIKLEAEYDKYMKETQSKDSITVRWDTGLNKKRVAYFLFPKEDNDLRLVAGDELRLRHPGDSSHSSWTSVGHVVRLTPQEEVALELRNGQGAPTDLTHGFTVEFVWKATSFERMQAAMRTFAVDETSVSSYIYHRILGHEVEEQQMKVALPKRFGAPGLPELNHSQVQAVKTILQQPVSLIQGPPGTGKTVTSAAIVFNLARMGQGQVLVCAPSNVAVDQLAEKISATNLKVVRLSAKSREAILSPVEHLTLHYQVRHLATDDKNELVKLQMLKDEQGELSSADEKKYKALKRNNEREILQNADVICTTCVGAGDPRLSNFRFRQVLIDESTQATEPESLIPLVLGAKQLVLVGDHCQLGPVIMCKKAAKAGLAQSLFERLILLGVKPVRLQVQYRMHPNLSEFPSNCFYEGTLQNGVTWSDRMQTAVDFPWPIATKPMFFYVQMGQEEISASGTSYLNRTEAANVEKIVTTFLKSGVNPSQIGVITPYEGQRAFVVSLMARVGPLKQQLYKDIEVASVDSFQGREKDFIVLSCVRSNEHQGIGFLNDPRRLNVALTRARYGVIVLGNPKVLSRQPLWNALLCHYKEHEVLVEGPLNNLKQSMVQFQKPRRVVNERRMYGPGEGGPEGRFVPVPTASAASGGDRRGRGRGGGGFIPFNPIPNGHHRHGPPRAPIPAPPYPGASIHQPYAIPFGRGSRNNINGHVPNVPPPSGAGFRGAGRGHVAGPGQGHVANPHGTIGPARSASPYAGYGLNPLTQAPLTQSMSQGGASEFATDAMSQDFNFGDEYKSQSFYGGLEFGARDGYAAPPGGDFATQPLFSGLDSETQPASQADFGVPASQSFGMANGDFMSQDYSFQDSLGPTTQAGFTDRNQDASPSTQLSAFEPSQTTRYPSLEGFGTQPFTQQAATGQDEKESRG</sequence>
<evidence type="ECO:0000256" key="8">
    <source>
        <dbReference type="ARBA" id="ARBA00022806"/>
    </source>
</evidence>
<keyword evidence="9 12" id="KW-0862">Zinc</keyword>
<feature type="region of interest" description="Disordered" evidence="13">
    <location>
        <begin position="1"/>
        <end position="26"/>
    </location>
</feature>
<dbReference type="GO" id="GO:0016787">
    <property type="term" value="F:hydrolase activity"/>
    <property type="evidence" value="ECO:0007669"/>
    <property type="project" value="UniProtKB-KW"/>
</dbReference>
<keyword evidence="5" id="KW-0547">Nucleotide-binding</keyword>
<dbReference type="GO" id="GO:0005524">
    <property type="term" value="F:ATP binding"/>
    <property type="evidence" value="ECO:0007669"/>
    <property type="project" value="UniProtKB-KW"/>
</dbReference>
<dbReference type="Gene3D" id="3.40.50.300">
    <property type="entry name" value="P-loop containing nucleotide triphosphate hydrolases"/>
    <property type="match status" value="2"/>
</dbReference>
<keyword evidence="6 12" id="KW-0863">Zinc-finger</keyword>
<feature type="region of interest" description="Disordered" evidence="13">
    <location>
        <begin position="1132"/>
        <end position="1162"/>
    </location>
</feature>
<feature type="region of interest" description="Disordered" evidence="13">
    <location>
        <begin position="1177"/>
        <end position="1242"/>
    </location>
</feature>
<dbReference type="InterPro" id="IPR040812">
    <property type="entry name" value="UPF1_1B_dom"/>
</dbReference>
<feature type="compositionally biased region" description="Polar residues" evidence="13">
    <location>
        <begin position="84"/>
        <end position="94"/>
    </location>
</feature>
<evidence type="ECO:0000256" key="9">
    <source>
        <dbReference type="ARBA" id="ARBA00022833"/>
    </source>
</evidence>
<dbReference type="Pfam" id="PF13086">
    <property type="entry name" value="AAA_11"/>
    <property type="match status" value="1"/>
</dbReference>
<dbReference type="InterPro" id="IPR027417">
    <property type="entry name" value="P-loop_NTPase"/>
</dbReference>
<keyword evidence="4 12" id="KW-0479">Metal-binding</keyword>
<dbReference type="InterPro" id="IPR014001">
    <property type="entry name" value="Helicase_ATP-bd"/>
</dbReference>